<evidence type="ECO:0000256" key="2">
    <source>
        <dbReference type="ARBA" id="ARBA00023054"/>
    </source>
</evidence>
<proteinExistence type="predicted"/>
<dbReference type="Proteomes" id="UP000252040">
    <property type="component" value="Unplaced"/>
</dbReference>
<dbReference type="AlphaFoldDB" id="A0A341C623"/>
<evidence type="ECO:0000256" key="1">
    <source>
        <dbReference type="ARBA" id="ARBA00022737"/>
    </source>
</evidence>
<dbReference type="SMART" id="SM00233">
    <property type="entry name" value="PH"/>
    <property type="match status" value="2"/>
</dbReference>
<dbReference type="FunFam" id="1.25.40.530:FF:000001">
    <property type="entry name" value="Pleckstrin homology domain-containing family H member 2"/>
    <property type="match status" value="1"/>
</dbReference>
<feature type="region of interest" description="Disordered" evidence="4">
    <location>
        <begin position="202"/>
        <end position="318"/>
    </location>
</feature>
<keyword evidence="2 3" id="KW-0175">Coiled coil</keyword>
<dbReference type="GO" id="GO:0030835">
    <property type="term" value="P:negative regulation of actin filament depolymerization"/>
    <property type="evidence" value="ECO:0007669"/>
    <property type="project" value="TreeGrafter"/>
</dbReference>
<dbReference type="SUPFAM" id="SSF50729">
    <property type="entry name" value="PH domain-like"/>
    <property type="match status" value="2"/>
</dbReference>
<evidence type="ECO:0000256" key="3">
    <source>
        <dbReference type="SAM" id="Coils"/>
    </source>
</evidence>
<evidence type="ECO:0000259" key="6">
    <source>
        <dbReference type="PROSITE" id="PS51016"/>
    </source>
</evidence>
<dbReference type="Gene3D" id="2.30.29.30">
    <property type="entry name" value="Pleckstrin-homology domain (PH domain)/Phosphotyrosine-binding domain (PTB)"/>
    <property type="match status" value="2"/>
</dbReference>
<accession>A0A341C623</accession>
<dbReference type="FunFam" id="2.30.29.30:FF:000346">
    <property type="entry name" value="Pleckstrin homology domain-containing family H member 2"/>
    <property type="match status" value="1"/>
</dbReference>
<dbReference type="Gene3D" id="3.10.20.90">
    <property type="entry name" value="Phosphatidylinositol 3-kinase Catalytic Subunit, Chain A, domain 1"/>
    <property type="match status" value="1"/>
</dbReference>
<sequence>MAELSETEGPVDWKERCVALESQLMKFRVQASKIRELLAEKMQQLERQVIDAERQAEKAFQQVQVMEEKLKAANIQTSESETRLYKKCQDLETLIQEKDDIIQNLELQLEEQKQIRIQEAKIIEEKAAKIKEWVTVKLNELELENQNLRLINQNQTEEIRTIQSKLQEVQGKMLSTVSTPKLTEGQRLSSLTFGCFLSRARSPPQVVKSEETSKISSKEPEFTEGKDIEEMEIPEKSVDNQIQENNRGQRTLHQVPCVSEQDQKTRTSFVTDGGISQNSGAPGSDWSSDEDDGGKGRSKSRYTSTLSSHTSEEGVQCSRMGSETYLTASDDSSFIFEEETFGIKRPEHKKLYSWQQEAQWSPLGKGNYESSKKEHDSSSDELNKKFQSQRLDYSSSSSEANTPSPILTPALSPKHPNSFTGKGTELVPPSNLPLPKLRVPNVFSLSVALAKRHLSQPQLSSDRMFGTNRNAISMIRPLRPQETDLDLVDGDSTEILETMDTSCDDGLFSYGSLESPCSDDQETCNSAKKAACGKPPTPPLHRFPSWESRIYAVAKSGIRMSEAFNMENVNKNSVAVLSYTTSGLYTSLIYKNMTTPVYTTLKGKATQISSNPFLDDSSGSEEEDSSRSSSRTSESDSRSRSGPGSPRAMKRGVSLSSVASESDYAIPPDAYSTEVECSQPEQKLPKTCSSSSDNGKNEPLEKSGYLLKMSGKVKTWKRRWFVLKGGELLYYKSPSDVIRKPQGHIELSASCSILRGDNKQTVQLTTEKHTYYLTADSPNILEEWIKVLQNVLRVQAANPLFLQPEGKPTVKGLLTKVKHGYSKRVWCTLIGKTVYYFRSQEDKFPLGQIRLWEAKVEEVDRSCDSDEDYEASGRSLLSTHYTIVIHPKDQGPTYLLIGSKHEKDTWLYHLTVAAGSNNVNVGSEFEQLVCKLLNIEGEPSSQIWRHPTLCHSKEGLISPLTTLPSEALQTEAIKLFKTCQLFINAAVDSPAIDYHISLAQSALQICLTHPELQNEICCQLIKQTRRRQPQNQPGPLQGWQLLALCVGLFLPHHPFLWLLRLHLKRNADSRTEFGKYAIYCQRCVERTQQNGDREARPSRMEILSTLLRNPYHHSLPFSIPVHFMNGIYQVVGFDASTTVEEFLNTLNQDTGMRRPAQSGFALFTDDPSGRDLEHCLQGNIKICDIISKWEQASKEQQPGKWEDCISQCKLVERLIEKSCC</sequence>
<dbReference type="PANTHER" id="PTHR22903:SF3">
    <property type="entry name" value="PLECKSTRIN HOMOLOGY DOMAIN-CONTAINING FAMILY H MEMBER 2"/>
    <property type="match status" value="1"/>
</dbReference>
<reference evidence="8" key="1">
    <citation type="submission" date="2025-08" db="UniProtKB">
        <authorList>
            <consortium name="RefSeq"/>
        </authorList>
    </citation>
    <scope>IDENTIFICATION</scope>
    <source>
        <tissue evidence="8">Meat</tissue>
    </source>
</reference>
<gene>
    <name evidence="8" type="primary">PLEKHH2</name>
</gene>
<feature type="compositionally biased region" description="Basic and acidic residues" evidence="4">
    <location>
        <begin position="208"/>
        <end position="238"/>
    </location>
</feature>
<feature type="compositionally biased region" description="Polar residues" evidence="4">
    <location>
        <begin position="675"/>
        <end position="694"/>
    </location>
</feature>
<feature type="coiled-coil region" evidence="3">
    <location>
        <begin position="28"/>
        <end position="172"/>
    </location>
</feature>
<dbReference type="GeneID" id="112405256"/>
<dbReference type="GO" id="GO:0005856">
    <property type="term" value="C:cytoskeleton"/>
    <property type="evidence" value="ECO:0007669"/>
    <property type="project" value="InterPro"/>
</dbReference>
<dbReference type="PANTHER" id="PTHR22903">
    <property type="entry name" value="PLEKHH PROTEIN"/>
    <property type="match status" value="1"/>
</dbReference>
<organism evidence="7 8">
    <name type="scientific">Neophocaena asiaeorientalis asiaeorientalis</name>
    <name type="common">Yangtze finless porpoise</name>
    <name type="synonym">Neophocaena phocaenoides subsp. asiaeorientalis</name>
    <dbReference type="NCBI Taxonomy" id="1706337"/>
    <lineage>
        <taxon>Eukaryota</taxon>
        <taxon>Metazoa</taxon>
        <taxon>Chordata</taxon>
        <taxon>Craniata</taxon>
        <taxon>Vertebrata</taxon>
        <taxon>Euteleostomi</taxon>
        <taxon>Mammalia</taxon>
        <taxon>Eutheria</taxon>
        <taxon>Laurasiatheria</taxon>
        <taxon>Artiodactyla</taxon>
        <taxon>Whippomorpha</taxon>
        <taxon>Cetacea</taxon>
        <taxon>Odontoceti</taxon>
        <taxon>Phocoenidae</taxon>
        <taxon>Neophocaena</taxon>
    </lineage>
</organism>
<feature type="region of interest" description="Disordered" evidence="4">
    <location>
        <begin position="362"/>
        <end position="426"/>
    </location>
</feature>
<evidence type="ECO:0000313" key="8">
    <source>
        <dbReference type="RefSeq" id="XP_024609377.1"/>
    </source>
</evidence>
<dbReference type="CDD" id="cd13282">
    <property type="entry name" value="PH1_PLEKHH1_PLEKHH2"/>
    <property type="match status" value="1"/>
</dbReference>
<dbReference type="Pfam" id="PF00784">
    <property type="entry name" value="MyTH4"/>
    <property type="match status" value="1"/>
</dbReference>
<feature type="compositionally biased region" description="Polar residues" evidence="4">
    <location>
        <begin position="266"/>
        <end position="281"/>
    </location>
</feature>
<feature type="domain" description="MyTH4" evidence="6">
    <location>
        <begin position="951"/>
        <end position="1106"/>
    </location>
</feature>
<dbReference type="InterPro" id="IPR001849">
    <property type="entry name" value="PH_domain"/>
</dbReference>
<feature type="compositionally biased region" description="Basic and acidic residues" evidence="4">
    <location>
        <begin position="370"/>
        <end position="384"/>
    </location>
</feature>
<dbReference type="GO" id="GO:0005737">
    <property type="term" value="C:cytoplasm"/>
    <property type="evidence" value="ECO:0007669"/>
    <property type="project" value="TreeGrafter"/>
</dbReference>
<dbReference type="PROSITE" id="PS50003">
    <property type="entry name" value="PH_DOMAIN"/>
    <property type="match status" value="1"/>
</dbReference>
<dbReference type="SMART" id="SM00139">
    <property type="entry name" value="MyTH4"/>
    <property type="match status" value="1"/>
</dbReference>
<keyword evidence="7" id="KW-1185">Reference proteome</keyword>
<evidence type="ECO:0000256" key="4">
    <source>
        <dbReference type="SAM" id="MobiDB-lite"/>
    </source>
</evidence>
<dbReference type="GO" id="GO:0003779">
    <property type="term" value="F:actin binding"/>
    <property type="evidence" value="ECO:0007669"/>
    <property type="project" value="TreeGrafter"/>
</dbReference>
<evidence type="ECO:0000313" key="7">
    <source>
        <dbReference type="Proteomes" id="UP000252040"/>
    </source>
</evidence>
<dbReference type="Gene3D" id="1.25.40.530">
    <property type="entry name" value="MyTH4 domain"/>
    <property type="match status" value="1"/>
</dbReference>
<dbReference type="PROSITE" id="PS51016">
    <property type="entry name" value="MYTH4"/>
    <property type="match status" value="1"/>
</dbReference>
<dbReference type="Pfam" id="PF21989">
    <property type="entry name" value="RA_2"/>
    <property type="match status" value="1"/>
</dbReference>
<dbReference type="Pfam" id="PF00169">
    <property type="entry name" value="PH"/>
    <property type="match status" value="1"/>
</dbReference>
<dbReference type="RefSeq" id="XP_024609377.1">
    <property type="nucleotide sequence ID" value="XM_024753609.1"/>
</dbReference>
<feature type="region of interest" description="Disordered" evidence="4">
    <location>
        <begin position="608"/>
        <end position="701"/>
    </location>
</feature>
<evidence type="ECO:0000259" key="5">
    <source>
        <dbReference type="PROSITE" id="PS50003"/>
    </source>
</evidence>
<dbReference type="InterPro" id="IPR000857">
    <property type="entry name" value="MyTH4_dom"/>
</dbReference>
<feature type="domain" description="PH" evidence="5">
    <location>
        <begin position="699"/>
        <end position="793"/>
    </location>
</feature>
<dbReference type="InterPro" id="IPR038185">
    <property type="entry name" value="MyTH4_dom_sf"/>
</dbReference>
<feature type="compositionally biased region" description="Polar residues" evidence="4">
    <location>
        <begin position="385"/>
        <end position="405"/>
    </location>
</feature>
<keyword evidence="1" id="KW-0677">Repeat</keyword>
<name>A0A341C623_NEOAA</name>
<dbReference type="FunFam" id="2.30.29.30:FF:000335">
    <property type="entry name" value="Pleckstrin homology domain-containing family H member 2"/>
    <property type="match status" value="1"/>
</dbReference>
<protein>
    <submittedName>
        <fullName evidence="8">Pleckstrin homology domain-containing family H member 2 isoform X4</fullName>
    </submittedName>
</protein>
<feature type="compositionally biased region" description="Polar residues" evidence="4">
    <location>
        <begin position="239"/>
        <end position="252"/>
    </location>
</feature>
<dbReference type="InterPro" id="IPR011993">
    <property type="entry name" value="PH-like_dom_sf"/>
</dbReference>
<dbReference type="CTD" id="130271"/>